<evidence type="ECO:0000256" key="10">
    <source>
        <dbReference type="ARBA" id="ARBA00023303"/>
    </source>
</evidence>
<reference evidence="14" key="1">
    <citation type="journal article" date="2023" name="Mol. Biol. Evol.">
        <title>Third-Generation Sequencing Reveals the Adaptive Role of the Epigenome in Three Deep-Sea Polychaetes.</title>
        <authorList>
            <person name="Perez M."/>
            <person name="Aroh O."/>
            <person name="Sun Y."/>
            <person name="Lan Y."/>
            <person name="Juniper S.K."/>
            <person name="Young C.R."/>
            <person name="Angers B."/>
            <person name="Qian P.Y."/>
        </authorList>
    </citation>
    <scope>NUCLEOTIDE SEQUENCE</scope>
    <source>
        <strain evidence="14">P08H-3</strain>
    </source>
</reference>
<evidence type="ECO:0000256" key="3">
    <source>
        <dbReference type="ARBA" id="ARBA00022461"/>
    </source>
</evidence>
<dbReference type="PRINTS" id="PR01078">
    <property type="entry name" value="AMINACHANNEL"/>
</dbReference>
<dbReference type="Gene3D" id="2.60.470.10">
    <property type="entry name" value="Acid-sensing ion channels like domains"/>
    <property type="match status" value="1"/>
</dbReference>
<feature type="compositionally biased region" description="Basic residues" evidence="12">
    <location>
        <begin position="626"/>
        <end position="636"/>
    </location>
</feature>
<evidence type="ECO:0000256" key="5">
    <source>
        <dbReference type="ARBA" id="ARBA00022989"/>
    </source>
</evidence>
<keyword evidence="10 11" id="KW-0407">Ion channel</keyword>
<dbReference type="Proteomes" id="UP001208570">
    <property type="component" value="Unassembled WGS sequence"/>
</dbReference>
<evidence type="ECO:0000256" key="11">
    <source>
        <dbReference type="RuleBase" id="RU000679"/>
    </source>
</evidence>
<evidence type="ECO:0000256" key="12">
    <source>
        <dbReference type="SAM" id="MobiDB-lite"/>
    </source>
</evidence>
<feature type="transmembrane region" description="Helical" evidence="13">
    <location>
        <begin position="487"/>
        <end position="511"/>
    </location>
</feature>
<comment type="similarity">
    <text evidence="11">Belongs to the amiloride-sensitive sodium channel (TC 1.A.6) family.</text>
</comment>
<keyword evidence="4 11" id="KW-0812">Transmembrane</keyword>
<protein>
    <submittedName>
        <fullName evidence="14">Uncharacterized protein</fullName>
    </submittedName>
</protein>
<dbReference type="GO" id="GO:0015280">
    <property type="term" value="F:ligand-gated sodium channel activity"/>
    <property type="evidence" value="ECO:0007669"/>
    <property type="project" value="TreeGrafter"/>
</dbReference>
<evidence type="ECO:0000256" key="1">
    <source>
        <dbReference type="ARBA" id="ARBA00004141"/>
    </source>
</evidence>
<keyword evidence="5 13" id="KW-1133">Transmembrane helix</keyword>
<evidence type="ECO:0000256" key="9">
    <source>
        <dbReference type="ARBA" id="ARBA00023201"/>
    </source>
</evidence>
<keyword evidence="2 11" id="KW-0813">Transport</keyword>
<feature type="transmembrane region" description="Helical" evidence="13">
    <location>
        <begin position="59"/>
        <end position="77"/>
    </location>
</feature>
<proteinExistence type="inferred from homology"/>
<keyword evidence="6" id="KW-0915">Sodium</keyword>
<keyword evidence="7 11" id="KW-0406">Ion transport</keyword>
<evidence type="ECO:0000256" key="13">
    <source>
        <dbReference type="SAM" id="Phobius"/>
    </source>
</evidence>
<comment type="caution">
    <text evidence="14">The sequence shown here is derived from an EMBL/GenBank/DDBJ whole genome shotgun (WGS) entry which is preliminary data.</text>
</comment>
<evidence type="ECO:0000313" key="15">
    <source>
        <dbReference type="Proteomes" id="UP001208570"/>
    </source>
</evidence>
<gene>
    <name evidence="14" type="ORF">LSH36_455g01009</name>
</gene>
<organism evidence="14 15">
    <name type="scientific">Paralvinella palmiformis</name>
    <dbReference type="NCBI Taxonomy" id="53620"/>
    <lineage>
        <taxon>Eukaryota</taxon>
        <taxon>Metazoa</taxon>
        <taxon>Spiralia</taxon>
        <taxon>Lophotrochozoa</taxon>
        <taxon>Annelida</taxon>
        <taxon>Polychaeta</taxon>
        <taxon>Sedentaria</taxon>
        <taxon>Canalipalpata</taxon>
        <taxon>Terebellida</taxon>
        <taxon>Terebelliformia</taxon>
        <taxon>Alvinellidae</taxon>
        <taxon>Paralvinella</taxon>
    </lineage>
</organism>
<feature type="region of interest" description="Disordered" evidence="12">
    <location>
        <begin position="106"/>
        <end position="128"/>
    </location>
</feature>
<feature type="compositionally biased region" description="Pro residues" evidence="12">
    <location>
        <begin position="171"/>
        <end position="183"/>
    </location>
</feature>
<evidence type="ECO:0000256" key="6">
    <source>
        <dbReference type="ARBA" id="ARBA00023053"/>
    </source>
</evidence>
<feature type="region of interest" description="Disordered" evidence="12">
    <location>
        <begin position="578"/>
        <end position="636"/>
    </location>
</feature>
<feature type="region of interest" description="Disordered" evidence="12">
    <location>
        <begin position="168"/>
        <end position="192"/>
    </location>
</feature>
<evidence type="ECO:0000256" key="8">
    <source>
        <dbReference type="ARBA" id="ARBA00023136"/>
    </source>
</evidence>
<dbReference type="Pfam" id="PF00858">
    <property type="entry name" value="ASC"/>
    <property type="match status" value="2"/>
</dbReference>
<evidence type="ECO:0000313" key="14">
    <source>
        <dbReference type="EMBL" id="KAK2149307.1"/>
    </source>
</evidence>
<feature type="region of interest" description="Disordered" evidence="12">
    <location>
        <begin position="528"/>
        <end position="565"/>
    </location>
</feature>
<accession>A0AAD9J9W3</accession>
<comment type="subcellular location">
    <subcellularLocation>
        <location evidence="1">Membrane</location>
        <topology evidence="1">Multi-pass membrane protein</topology>
    </subcellularLocation>
</comment>
<dbReference type="InterPro" id="IPR001873">
    <property type="entry name" value="ENaC"/>
</dbReference>
<dbReference type="PANTHER" id="PTHR11690">
    <property type="entry name" value="AMILORIDE-SENSITIVE SODIUM CHANNEL-RELATED"/>
    <property type="match status" value="1"/>
</dbReference>
<evidence type="ECO:0000256" key="2">
    <source>
        <dbReference type="ARBA" id="ARBA00022448"/>
    </source>
</evidence>
<dbReference type="PANTHER" id="PTHR11690:SF248">
    <property type="entry name" value="PICKPOCKET 17, ISOFORM A"/>
    <property type="match status" value="1"/>
</dbReference>
<keyword evidence="9 11" id="KW-0739">Sodium transport</keyword>
<evidence type="ECO:0000256" key="4">
    <source>
        <dbReference type="ARBA" id="ARBA00022692"/>
    </source>
</evidence>
<keyword evidence="8 13" id="KW-0472">Membrane</keyword>
<name>A0AAD9J9W3_9ANNE</name>
<keyword evidence="3 11" id="KW-0894">Sodium channel</keyword>
<evidence type="ECO:0000256" key="7">
    <source>
        <dbReference type="ARBA" id="ARBA00023065"/>
    </source>
</evidence>
<sequence>MSSAHPSTSKYYYYFLTPSHFDTARSHVDASVVWEGLKEQTTAHGIPHITHAKGPIKKVFWSLITTFTIAALLYNLYAITKSYFSFKNELIFPAVTICNMSPVKKSTFEDDTTSSTRRNKRTDQSSHRQFENNVQGSCCCTCCMGSEINCGTCTGPNATDAAHCAATKAPMSPPPNTTPPPPSSTTTADPMPVPGSQFPERILPREDFQQEEKLTEILANMDHEEKQDLGYTSNELILECQYSGYTCDISQFSTFYNPILGNCYIFNSGWNNRSLKKSLKAGRRHGLHLIININQDEYVKEVGDTAGLRLVTLGRESHPYSDCIDPNIDRPDINVYEQLYPKTRYSPNVKCGCGDPTEPLTGKAIGCDGYMVKACDSSNITQDDCRYRVRLFYNNNTLNCHCPDICRETSYFLGISLGEWPSNIQKDSLLTKLAPKIGNSFDINDPDEYKDNLAKVEVYYEEFNYEQIQERPSYPTSNYLSDIGGVLGLWVGFSILTIFEFVELAMDLLLMMCQRCNKRCRLSPAITEPLPSVKNVDPDRLQNKPKTRNRSFTDPNRKKKTKTKSVILQLQPMSTNRVFGPTWTGHSTPEVDSLTEPGGMNEHRKVPDSRIGQSSLPPRDAPTRKMPTKKPRQSMH</sequence>
<dbReference type="GO" id="GO:0005886">
    <property type="term" value="C:plasma membrane"/>
    <property type="evidence" value="ECO:0007669"/>
    <property type="project" value="TreeGrafter"/>
</dbReference>
<dbReference type="EMBL" id="JAODUP010000456">
    <property type="protein sequence ID" value="KAK2149307.1"/>
    <property type="molecule type" value="Genomic_DNA"/>
</dbReference>
<dbReference type="AlphaFoldDB" id="A0AAD9J9W3"/>
<keyword evidence="15" id="KW-1185">Reference proteome</keyword>